<evidence type="ECO:0000313" key="7">
    <source>
        <dbReference type="Proteomes" id="UP000077266"/>
    </source>
</evidence>
<keyword evidence="7" id="KW-1185">Reference proteome</keyword>
<name>A0A165EAE0_EXIGL</name>
<feature type="DNA-binding region" description="HMG box" evidence="3">
    <location>
        <begin position="56"/>
        <end position="124"/>
    </location>
</feature>
<dbReference type="GO" id="GO:0010468">
    <property type="term" value="P:regulation of gene expression"/>
    <property type="evidence" value="ECO:0007669"/>
    <property type="project" value="TreeGrafter"/>
</dbReference>
<evidence type="ECO:0000313" key="6">
    <source>
        <dbReference type="EMBL" id="KZV86447.1"/>
    </source>
</evidence>
<dbReference type="InterPro" id="IPR009071">
    <property type="entry name" value="HMG_box_dom"/>
</dbReference>
<dbReference type="SMART" id="SM00398">
    <property type="entry name" value="HMG"/>
    <property type="match status" value="1"/>
</dbReference>
<dbReference type="STRING" id="1314781.A0A165EAE0"/>
<evidence type="ECO:0000256" key="1">
    <source>
        <dbReference type="ARBA" id="ARBA00023125"/>
    </source>
</evidence>
<sequence>MLLTAPWLLPGGDQNFALHSAAAGAAAATAVDEADGKKRKRKRGDKEKKVRDPLLPKRPPSAYLLYQNEVRKHMQEKFKELPYKEVLGEISKAWNAMTPEDKQMYQEATKVAKATYDDAKAEYDKAHGIEVVSRVYLTPRAWVPCVQRICADYILSLRSRESPSPRPLLSLLPPHPRARLRNRTRRRRTGRRRRRRRRWWSPNPSPSPRSSRRTAAAPTIPRRATRRMRCPSRRRRSNIRRRRSRRRRARTRRARRKESPVP</sequence>
<feature type="region of interest" description="Disordered" evidence="4">
    <location>
        <begin position="161"/>
        <end position="262"/>
    </location>
</feature>
<dbReference type="PANTHER" id="PTHR46040:SF3">
    <property type="entry name" value="HIGH MOBILITY GROUP PROTEIN 2"/>
    <property type="match status" value="1"/>
</dbReference>
<organism evidence="6 7">
    <name type="scientific">Exidia glandulosa HHB12029</name>
    <dbReference type="NCBI Taxonomy" id="1314781"/>
    <lineage>
        <taxon>Eukaryota</taxon>
        <taxon>Fungi</taxon>
        <taxon>Dikarya</taxon>
        <taxon>Basidiomycota</taxon>
        <taxon>Agaricomycotina</taxon>
        <taxon>Agaricomycetes</taxon>
        <taxon>Auriculariales</taxon>
        <taxon>Exidiaceae</taxon>
        <taxon>Exidia</taxon>
    </lineage>
</organism>
<dbReference type="InParanoid" id="A0A165EAE0"/>
<evidence type="ECO:0000256" key="4">
    <source>
        <dbReference type="SAM" id="MobiDB-lite"/>
    </source>
</evidence>
<feature type="compositionally biased region" description="Basic residues" evidence="4">
    <location>
        <begin position="223"/>
        <end position="256"/>
    </location>
</feature>
<protein>
    <recommendedName>
        <fullName evidence="5">HMG box domain-containing protein</fullName>
    </recommendedName>
</protein>
<dbReference type="Proteomes" id="UP000077266">
    <property type="component" value="Unassembled WGS sequence"/>
</dbReference>
<dbReference type="PANTHER" id="PTHR46040">
    <property type="entry name" value="HIGH MOBILITY GROUP PROTEIN 2"/>
    <property type="match status" value="1"/>
</dbReference>
<dbReference type="InterPro" id="IPR036910">
    <property type="entry name" value="HMG_box_dom_sf"/>
</dbReference>
<keyword evidence="1 3" id="KW-0238">DNA-binding</keyword>
<reference evidence="6 7" key="1">
    <citation type="journal article" date="2016" name="Mol. Biol. Evol.">
        <title>Comparative Genomics of Early-Diverging Mushroom-Forming Fungi Provides Insights into the Origins of Lignocellulose Decay Capabilities.</title>
        <authorList>
            <person name="Nagy L.G."/>
            <person name="Riley R."/>
            <person name="Tritt A."/>
            <person name="Adam C."/>
            <person name="Daum C."/>
            <person name="Floudas D."/>
            <person name="Sun H."/>
            <person name="Yadav J.S."/>
            <person name="Pangilinan J."/>
            <person name="Larsson K.H."/>
            <person name="Matsuura K."/>
            <person name="Barry K."/>
            <person name="Labutti K."/>
            <person name="Kuo R."/>
            <person name="Ohm R.A."/>
            <person name="Bhattacharya S.S."/>
            <person name="Shirouzu T."/>
            <person name="Yoshinaga Y."/>
            <person name="Martin F.M."/>
            <person name="Grigoriev I.V."/>
            <person name="Hibbett D.S."/>
        </authorList>
    </citation>
    <scope>NUCLEOTIDE SEQUENCE [LARGE SCALE GENOMIC DNA]</scope>
    <source>
        <strain evidence="6 7">HHB12029</strain>
    </source>
</reference>
<feature type="domain" description="HMG box" evidence="5">
    <location>
        <begin position="56"/>
        <end position="124"/>
    </location>
</feature>
<dbReference type="PROSITE" id="PS50118">
    <property type="entry name" value="HMG_BOX_2"/>
    <property type="match status" value="1"/>
</dbReference>
<feature type="compositionally biased region" description="Low complexity" evidence="4">
    <location>
        <begin position="213"/>
        <end position="222"/>
    </location>
</feature>
<gene>
    <name evidence="6" type="ORF">EXIGLDRAFT_622021</name>
</gene>
<evidence type="ECO:0000256" key="3">
    <source>
        <dbReference type="PROSITE-ProRule" id="PRU00267"/>
    </source>
</evidence>
<feature type="compositionally biased region" description="Basic residues" evidence="4">
    <location>
        <begin position="176"/>
        <end position="199"/>
    </location>
</feature>
<proteinExistence type="predicted"/>
<evidence type="ECO:0000259" key="5">
    <source>
        <dbReference type="PROSITE" id="PS50118"/>
    </source>
</evidence>
<dbReference type="SUPFAM" id="SSF47095">
    <property type="entry name" value="HMG-box"/>
    <property type="match status" value="1"/>
</dbReference>
<accession>A0A165EAE0</accession>
<dbReference type="GO" id="GO:0005634">
    <property type="term" value="C:nucleus"/>
    <property type="evidence" value="ECO:0007669"/>
    <property type="project" value="UniProtKB-UniRule"/>
</dbReference>
<dbReference type="InterPro" id="IPR051965">
    <property type="entry name" value="ChromReg_NeuronalGeneExpr"/>
</dbReference>
<dbReference type="EMBL" id="KV426156">
    <property type="protein sequence ID" value="KZV86447.1"/>
    <property type="molecule type" value="Genomic_DNA"/>
</dbReference>
<dbReference type="Gene3D" id="1.10.30.10">
    <property type="entry name" value="High mobility group box domain"/>
    <property type="match status" value="1"/>
</dbReference>
<evidence type="ECO:0000256" key="2">
    <source>
        <dbReference type="ARBA" id="ARBA00023242"/>
    </source>
</evidence>
<keyword evidence="2 3" id="KW-0539">Nucleus</keyword>
<feature type="compositionally biased region" description="Basic and acidic residues" evidence="4">
    <location>
        <begin position="44"/>
        <end position="55"/>
    </location>
</feature>
<dbReference type="AlphaFoldDB" id="A0A165EAE0"/>
<feature type="region of interest" description="Disordered" evidence="4">
    <location>
        <begin position="28"/>
        <end position="59"/>
    </location>
</feature>
<dbReference type="GO" id="GO:0003677">
    <property type="term" value="F:DNA binding"/>
    <property type="evidence" value="ECO:0007669"/>
    <property type="project" value="UniProtKB-UniRule"/>
</dbReference>
<dbReference type="Pfam" id="PF00505">
    <property type="entry name" value="HMG_box"/>
    <property type="match status" value="1"/>
</dbReference>
<dbReference type="OrthoDB" id="1919336at2759"/>